<accession>A0A0D0BWP2</accession>
<name>A0A0D0BWP2_9AGAR</name>
<evidence type="ECO:0000313" key="2">
    <source>
        <dbReference type="Proteomes" id="UP000053593"/>
    </source>
</evidence>
<keyword evidence="2" id="KW-1185">Reference proteome</keyword>
<dbReference type="HOGENOM" id="CLU_2622271_0_0_1"/>
<gene>
    <name evidence="1" type="ORF">GYMLUDRAFT_556670</name>
</gene>
<proteinExistence type="predicted"/>
<protein>
    <submittedName>
        <fullName evidence="1">Uncharacterized protein</fullName>
    </submittedName>
</protein>
<sequence>MISNCDDNNDFHVHDLRTIICFERVLSRTLRFLSLSCIYIIRTQIPMPLYPTISTYKYWFATIVLRRCARTFSLSLFF</sequence>
<evidence type="ECO:0000313" key="1">
    <source>
        <dbReference type="EMBL" id="KIK49942.1"/>
    </source>
</evidence>
<dbReference type="AlphaFoldDB" id="A0A0D0BWP2"/>
<dbReference type="Proteomes" id="UP000053593">
    <property type="component" value="Unassembled WGS sequence"/>
</dbReference>
<organism evidence="1 2">
    <name type="scientific">Collybiopsis luxurians FD-317 M1</name>
    <dbReference type="NCBI Taxonomy" id="944289"/>
    <lineage>
        <taxon>Eukaryota</taxon>
        <taxon>Fungi</taxon>
        <taxon>Dikarya</taxon>
        <taxon>Basidiomycota</taxon>
        <taxon>Agaricomycotina</taxon>
        <taxon>Agaricomycetes</taxon>
        <taxon>Agaricomycetidae</taxon>
        <taxon>Agaricales</taxon>
        <taxon>Marasmiineae</taxon>
        <taxon>Omphalotaceae</taxon>
        <taxon>Collybiopsis</taxon>
        <taxon>Collybiopsis luxurians</taxon>
    </lineage>
</organism>
<reference evidence="1 2" key="1">
    <citation type="submission" date="2014-04" db="EMBL/GenBank/DDBJ databases">
        <title>Evolutionary Origins and Diversification of the Mycorrhizal Mutualists.</title>
        <authorList>
            <consortium name="DOE Joint Genome Institute"/>
            <consortium name="Mycorrhizal Genomics Consortium"/>
            <person name="Kohler A."/>
            <person name="Kuo A."/>
            <person name="Nagy L.G."/>
            <person name="Floudas D."/>
            <person name="Copeland A."/>
            <person name="Barry K.W."/>
            <person name="Cichocki N."/>
            <person name="Veneault-Fourrey C."/>
            <person name="LaButti K."/>
            <person name="Lindquist E.A."/>
            <person name="Lipzen A."/>
            <person name="Lundell T."/>
            <person name="Morin E."/>
            <person name="Murat C."/>
            <person name="Riley R."/>
            <person name="Ohm R."/>
            <person name="Sun H."/>
            <person name="Tunlid A."/>
            <person name="Henrissat B."/>
            <person name="Grigoriev I.V."/>
            <person name="Hibbett D.S."/>
            <person name="Martin F."/>
        </authorList>
    </citation>
    <scope>NUCLEOTIDE SEQUENCE [LARGE SCALE GENOMIC DNA]</scope>
    <source>
        <strain evidence="1 2">FD-317 M1</strain>
    </source>
</reference>
<dbReference type="EMBL" id="KN834952">
    <property type="protein sequence ID" value="KIK49942.1"/>
    <property type="molecule type" value="Genomic_DNA"/>
</dbReference>